<feature type="domain" description="RNA polymerase sigma-70 region 2" evidence="5">
    <location>
        <begin position="24"/>
        <end position="89"/>
    </location>
</feature>
<organism evidence="7 8">
    <name type="scientific">Carboxylicivirga mesophila</name>
    <dbReference type="NCBI Taxonomy" id="1166478"/>
    <lineage>
        <taxon>Bacteria</taxon>
        <taxon>Pseudomonadati</taxon>
        <taxon>Bacteroidota</taxon>
        <taxon>Bacteroidia</taxon>
        <taxon>Marinilabiliales</taxon>
        <taxon>Marinilabiliaceae</taxon>
        <taxon>Carboxylicivirga</taxon>
    </lineage>
</organism>
<dbReference type="NCBIfam" id="TIGR02937">
    <property type="entry name" value="sigma70-ECF"/>
    <property type="match status" value="1"/>
</dbReference>
<evidence type="ECO:0000259" key="6">
    <source>
        <dbReference type="Pfam" id="PF08281"/>
    </source>
</evidence>
<dbReference type="Gene3D" id="1.10.10.10">
    <property type="entry name" value="Winged helix-like DNA-binding domain superfamily/Winged helix DNA-binding domain"/>
    <property type="match status" value="1"/>
</dbReference>
<dbReference type="PANTHER" id="PTHR43133:SF46">
    <property type="entry name" value="RNA POLYMERASE SIGMA-70 FACTOR ECF SUBFAMILY"/>
    <property type="match status" value="1"/>
</dbReference>
<keyword evidence="3" id="KW-0731">Sigma factor</keyword>
<dbReference type="InterPro" id="IPR014284">
    <property type="entry name" value="RNA_pol_sigma-70_dom"/>
</dbReference>
<dbReference type="Pfam" id="PF08281">
    <property type="entry name" value="Sigma70_r4_2"/>
    <property type="match status" value="1"/>
</dbReference>
<gene>
    <name evidence="7" type="ORF">KEM09_18055</name>
</gene>
<comment type="caution">
    <text evidence="7">The sequence shown here is derived from an EMBL/GenBank/DDBJ whole genome shotgun (WGS) entry which is preliminary data.</text>
</comment>
<dbReference type="InterPro" id="IPR039425">
    <property type="entry name" value="RNA_pol_sigma-70-like"/>
</dbReference>
<keyword evidence="4" id="KW-0804">Transcription</keyword>
<protein>
    <submittedName>
        <fullName evidence="7">RNA polymerase sigma-70 factor</fullName>
    </submittedName>
</protein>
<dbReference type="InterPro" id="IPR013325">
    <property type="entry name" value="RNA_pol_sigma_r2"/>
</dbReference>
<dbReference type="SUPFAM" id="SSF88946">
    <property type="entry name" value="Sigma2 domain of RNA polymerase sigma factors"/>
    <property type="match status" value="1"/>
</dbReference>
<evidence type="ECO:0000256" key="1">
    <source>
        <dbReference type="ARBA" id="ARBA00010641"/>
    </source>
</evidence>
<feature type="domain" description="RNA polymerase sigma factor 70 region 4 type 2" evidence="6">
    <location>
        <begin position="127"/>
        <end position="178"/>
    </location>
</feature>
<keyword evidence="2" id="KW-0805">Transcription regulation</keyword>
<dbReference type="Pfam" id="PF04542">
    <property type="entry name" value="Sigma70_r2"/>
    <property type="match status" value="1"/>
</dbReference>
<dbReference type="InterPro" id="IPR013324">
    <property type="entry name" value="RNA_pol_sigma_r3/r4-like"/>
</dbReference>
<dbReference type="InterPro" id="IPR036388">
    <property type="entry name" value="WH-like_DNA-bd_sf"/>
</dbReference>
<sequence>MNQTIGPQINNGNIERHKDVYEYLFNTYYSRLCAYALRYVERKEYAEDVVSDTFYKMWQKGDISIKTSLQGYLFQAVYNNCMYFIRQQNSQQQKHQEIQKEFENATSGKLLDGFTEEDSLILKEIEEAIETAINNLPQQARTIFILKRHEGLKNKEIAKQLDISVKTVEMHMTRALAYLRDELKGYCPVIVALYLSVIQ</sequence>
<evidence type="ECO:0000256" key="3">
    <source>
        <dbReference type="ARBA" id="ARBA00023082"/>
    </source>
</evidence>
<proteinExistence type="inferred from homology"/>
<accession>A0ABS5KE68</accession>
<dbReference type="SUPFAM" id="SSF88659">
    <property type="entry name" value="Sigma3 and sigma4 domains of RNA polymerase sigma factors"/>
    <property type="match status" value="1"/>
</dbReference>
<dbReference type="CDD" id="cd06171">
    <property type="entry name" value="Sigma70_r4"/>
    <property type="match status" value="1"/>
</dbReference>
<dbReference type="NCBIfam" id="TIGR02985">
    <property type="entry name" value="Sig70_bacteroi1"/>
    <property type="match status" value="1"/>
</dbReference>
<dbReference type="RefSeq" id="WP_212230443.1">
    <property type="nucleotide sequence ID" value="NZ_JAGUCN010000025.1"/>
</dbReference>
<evidence type="ECO:0000313" key="7">
    <source>
        <dbReference type="EMBL" id="MBS2213324.1"/>
    </source>
</evidence>
<dbReference type="Proteomes" id="UP000721861">
    <property type="component" value="Unassembled WGS sequence"/>
</dbReference>
<evidence type="ECO:0000313" key="8">
    <source>
        <dbReference type="Proteomes" id="UP000721861"/>
    </source>
</evidence>
<dbReference type="PANTHER" id="PTHR43133">
    <property type="entry name" value="RNA POLYMERASE ECF-TYPE SIGMA FACTO"/>
    <property type="match status" value="1"/>
</dbReference>
<dbReference type="InterPro" id="IPR007627">
    <property type="entry name" value="RNA_pol_sigma70_r2"/>
</dbReference>
<keyword evidence="8" id="KW-1185">Reference proteome</keyword>
<dbReference type="InterPro" id="IPR000792">
    <property type="entry name" value="Tscrpt_reg_LuxR_C"/>
</dbReference>
<dbReference type="Gene3D" id="1.10.1740.10">
    <property type="match status" value="1"/>
</dbReference>
<name>A0ABS5KE68_9BACT</name>
<evidence type="ECO:0000256" key="4">
    <source>
        <dbReference type="ARBA" id="ARBA00023163"/>
    </source>
</evidence>
<dbReference type="InterPro" id="IPR014327">
    <property type="entry name" value="RNA_pol_sigma70_bacteroid"/>
</dbReference>
<dbReference type="InterPro" id="IPR013249">
    <property type="entry name" value="RNA_pol_sigma70_r4_t2"/>
</dbReference>
<evidence type="ECO:0000256" key="2">
    <source>
        <dbReference type="ARBA" id="ARBA00023015"/>
    </source>
</evidence>
<comment type="similarity">
    <text evidence="1">Belongs to the sigma-70 factor family. ECF subfamily.</text>
</comment>
<dbReference type="PRINTS" id="PR00038">
    <property type="entry name" value="HTHLUXR"/>
</dbReference>
<dbReference type="EMBL" id="JAGUCN010000025">
    <property type="protein sequence ID" value="MBS2213324.1"/>
    <property type="molecule type" value="Genomic_DNA"/>
</dbReference>
<evidence type="ECO:0000259" key="5">
    <source>
        <dbReference type="Pfam" id="PF04542"/>
    </source>
</evidence>
<reference evidence="7 8" key="1">
    <citation type="journal article" date="2014" name="Int. J. Syst. Evol. Microbiol.">
        <title>Carboxylicivirga gen. nov. in the family Marinilabiliaceae with two novel species, Carboxylicivirga mesophila sp. nov. and Carboxylicivirga taeanensis sp. nov., and reclassification of Cytophaga fermentans as Saccharicrinis fermentans gen. nov., comb. nov.</title>
        <authorList>
            <person name="Yang S.H."/>
            <person name="Seo H.S."/>
            <person name="Woo J.H."/>
            <person name="Oh H.M."/>
            <person name="Jang H."/>
            <person name="Lee J.H."/>
            <person name="Kim S.J."/>
            <person name="Kwon K.K."/>
        </authorList>
    </citation>
    <scope>NUCLEOTIDE SEQUENCE [LARGE SCALE GENOMIC DNA]</scope>
    <source>
        <strain evidence="7 8">JCM 18290</strain>
    </source>
</reference>